<evidence type="ECO:0000259" key="1">
    <source>
        <dbReference type="PROSITE" id="PS50878"/>
    </source>
</evidence>
<dbReference type="GeneTree" id="ENSGT01150000286909"/>
<dbReference type="OMA" id="SYHIFAD"/>
<dbReference type="InterPro" id="IPR000477">
    <property type="entry name" value="RT_dom"/>
</dbReference>
<protein>
    <recommendedName>
        <fullName evidence="1">Reverse transcriptase domain-containing protein</fullName>
    </recommendedName>
</protein>
<dbReference type="InterPro" id="IPR043502">
    <property type="entry name" value="DNA/RNA_pol_sf"/>
</dbReference>
<organism evidence="2 3">
    <name type="scientific">Oreochromis niloticus</name>
    <name type="common">Nile tilapia</name>
    <name type="synonym">Tilapia nilotica</name>
    <dbReference type="NCBI Taxonomy" id="8128"/>
    <lineage>
        <taxon>Eukaryota</taxon>
        <taxon>Metazoa</taxon>
        <taxon>Chordata</taxon>
        <taxon>Craniata</taxon>
        <taxon>Vertebrata</taxon>
        <taxon>Euteleostomi</taxon>
        <taxon>Actinopterygii</taxon>
        <taxon>Neopterygii</taxon>
        <taxon>Teleostei</taxon>
        <taxon>Neoteleostei</taxon>
        <taxon>Acanthomorphata</taxon>
        <taxon>Ovalentaria</taxon>
        <taxon>Cichlomorphae</taxon>
        <taxon>Cichliformes</taxon>
        <taxon>Cichlidae</taxon>
        <taxon>African cichlids</taxon>
        <taxon>Pseudocrenilabrinae</taxon>
        <taxon>Oreochromini</taxon>
        <taxon>Oreochromis</taxon>
    </lineage>
</organism>
<reference evidence="3" key="1">
    <citation type="submission" date="2012-01" db="EMBL/GenBank/DDBJ databases">
        <title>The Genome Sequence of Oreochromis niloticus (Nile Tilapia).</title>
        <authorList>
            <consortium name="Broad Institute Genome Assembly Team"/>
            <consortium name="Broad Institute Sequencing Platform"/>
            <person name="Di Palma F."/>
            <person name="Johnson J."/>
            <person name="Lander E.S."/>
            <person name="Lindblad-Toh K."/>
        </authorList>
    </citation>
    <scope>NUCLEOTIDE SEQUENCE [LARGE SCALE GENOMIC DNA]</scope>
</reference>
<feature type="domain" description="Reverse transcriptase" evidence="1">
    <location>
        <begin position="71"/>
        <end position="346"/>
    </location>
</feature>
<reference evidence="2" key="2">
    <citation type="submission" date="2025-08" db="UniProtKB">
        <authorList>
            <consortium name="Ensembl"/>
        </authorList>
    </citation>
    <scope>IDENTIFICATION</scope>
</reference>
<evidence type="ECO:0000313" key="3">
    <source>
        <dbReference type="Proteomes" id="UP000005207"/>
    </source>
</evidence>
<dbReference type="CDD" id="cd01650">
    <property type="entry name" value="RT_nLTR_like"/>
    <property type="match status" value="1"/>
</dbReference>
<evidence type="ECO:0000313" key="2">
    <source>
        <dbReference type="Ensembl" id="ENSONIP00000073860.1"/>
    </source>
</evidence>
<dbReference type="InParanoid" id="A0A669ELT5"/>
<sequence length="542" mass="61222">MSIGSPISSLCVSGPPPPHLLSAFNPMTLHDLSLLVDKMKITTCANDILPAGLFKNALSVIGPSILEICNASLLTGVVPRFCKHAVVEPILKKSSLDPTQLKNYRPISKLPLLSKILEKVVADQLTTFLEKHEIYDKFQSGFRKSHSTETALLKVSSDIMMSADSGASSVMVLLDLTSAFDTIDHTILINRLRDIVGVSGLALQWFRLYLSNRSFSVFANRFMSHSKDLTCGVPQGSVLGPILFLLYMLPLGLIIRQFPEVSYHFYADDIQLYCSFKPMEVHKLSSLINCLASIEQWLGDNYLQLNSEKSETLIIAPDNQISLIKQHLGSLGSSVHLSLRYLGVIFDSAMSLEQHSRQLIRNCLFQLRNISKLRTLLSKSELEMVIHAFISSRLDYCNSLFLCLSKRNLERLQLVQNAAARLLTKTRKREHITPVLRSLHWLPVHFRIHFKILVLTFKALNCDAPAYISDLLEPHTPSRSLRSSNQRLLVVPRTRFKTRGDRSFRAVAPRLWNALPPSLRCLDCIYSFKKQLKTHLFRLAFN</sequence>
<dbReference type="PANTHER" id="PTHR33332">
    <property type="entry name" value="REVERSE TRANSCRIPTASE DOMAIN-CONTAINING PROTEIN"/>
    <property type="match status" value="1"/>
</dbReference>
<proteinExistence type="predicted"/>
<accession>A0A669ELT5</accession>
<dbReference type="Proteomes" id="UP000005207">
    <property type="component" value="Linkage group LG2"/>
</dbReference>
<dbReference type="Pfam" id="PF00078">
    <property type="entry name" value="RVT_1"/>
    <property type="match status" value="1"/>
</dbReference>
<keyword evidence="3" id="KW-1185">Reference proteome</keyword>
<dbReference type="AlphaFoldDB" id="A0A669ELT5"/>
<reference evidence="2" key="3">
    <citation type="submission" date="2025-09" db="UniProtKB">
        <authorList>
            <consortium name="Ensembl"/>
        </authorList>
    </citation>
    <scope>IDENTIFICATION</scope>
</reference>
<dbReference type="SUPFAM" id="SSF56672">
    <property type="entry name" value="DNA/RNA polymerases"/>
    <property type="match status" value="1"/>
</dbReference>
<dbReference type="PROSITE" id="PS50878">
    <property type="entry name" value="RT_POL"/>
    <property type="match status" value="1"/>
</dbReference>
<name>A0A669ELT5_ORENI</name>
<dbReference type="Ensembl" id="ENSONIT00000059859.1">
    <property type="protein sequence ID" value="ENSONIP00000073860.1"/>
    <property type="gene ID" value="ENSONIG00000041434.1"/>
</dbReference>